<evidence type="ECO:0000256" key="1">
    <source>
        <dbReference type="ARBA" id="ARBA00022475"/>
    </source>
</evidence>
<feature type="transmembrane region" description="Helical" evidence="5">
    <location>
        <begin position="145"/>
        <end position="163"/>
    </location>
</feature>
<sequence>MNWLGNLLIIVGISFDVYAAVEVRGAMLAKIKTKVLILTALVFTLIQSVFFLGGYFITHELVLHNAVDNPNSFGVELAGIIFFVLAGRLIHKAVRHEEIEEKREEMSVKAYVRIVLAGAIYTLFAGLACGLMSSNQNLPQYPLMMLGFIFAATIVMVLLGFYTGYRYGFNSRPKFYIAGAVLLIIAGIWCLVTGFLGR</sequence>
<dbReference type="PANTHER" id="PTHR35529:SF1">
    <property type="entry name" value="MANGANESE EFFLUX PUMP MNTP-RELATED"/>
    <property type="match status" value="1"/>
</dbReference>
<keyword evidence="4 5" id="KW-0472">Membrane</keyword>
<evidence type="ECO:0000256" key="3">
    <source>
        <dbReference type="ARBA" id="ARBA00022989"/>
    </source>
</evidence>
<feature type="transmembrane region" description="Helical" evidence="5">
    <location>
        <begin position="111"/>
        <end position="133"/>
    </location>
</feature>
<evidence type="ECO:0000313" key="6">
    <source>
        <dbReference type="EMBL" id="MQN01251.1"/>
    </source>
</evidence>
<evidence type="ECO:0008006" key="8">
    <source>
        <dbReference type="Google" id="ProtNLM"/>
    </source>
</evidence>
<name>A0A6N7IY72_9FIRM</name>
<organism evidence="6 7">
    <name type="scientific">Candidatus Weimeria bifida</name>
    <dbReference type="NCBI Taxonomy" id="2599074"/>
    <lineage>
        <taxon>Bacteria</taxon>
        <taxon>Bacillati</taxon>
        <taxon>Bacillota</taxon>
        <taxon>Clostridia</taxon>
        <taxon>Lachnospirales</taxon>
        <taxon>Lachnospiraceae</taxon>
        <taxon>Candidatus Weimeria</taxon>
    </lineage>
</organism>
<protein>
    <recommendedName>
        <fullName evidence="8">Manganese efflux pump MntP</fullName>
    </recommendedName>
</protein>
<reference evidence="6" key="1">
    <citation type="journal article" date="2020" name="Appl. Environ. Microbiol.">
        <title>Medium-Chain Fatty Acid Synthesis by 'Candidatus Weimeria bifida' gen. nov., sp. nov., and 'Candidatus Pseudoramibacter fermentans' sp. nov.</title>
        <authorList>
            <person name="Scarborough M.J."/>
            <person name="Myers K.S."/>
            <person name="Donohue T.J."/>
            <person name="Noguera D.R."/>
        </authorList>
    </citation>
    <scope>NUCLEOTIDE SEQUENCE</scope>
    <source>
        <strain evidence="6">LCO1.1</strain>
    </source>
</reference>
<gene>
    <name evidence="6" type="ORF">FRC54_04805</name>
</gene>
<dbReference type="EMBL" id="VOGC01000004">
    <property type="protein sequence ID" value="MQN01251.1"/>
    <property type="molecule type" value="Genomic_DNA"/>
</dbReference>
<dbReference type="Proteomes" id="UP000460257">
    <property type="component" value="Unassembled WGS sequence"/>
</dbReference>
<feature type="transmembrane region" description="Helical" evidence="5">
    <location>
        <begin position="6"/>
        <end position="23"/>
    </location>
</feature>
<dbReference type="AlphaFoldDB" id="A0A6N7IY72"/>
<evidence type="ECO:0000256" key="4">
    <source>
        <dbReference type="ARBA" id="ARBA00023136"/>
    </source>
</evidence>
<keyword evidence="7" id="KW-1185">Reference proteome</keyword>
<feature type="transmembrane region" description="Helical" evidence="5">
    <location>
        <begin position="35"/>
        <end position="57"/>
    </location>
</feature>
<dbReference type="Pfam" id="PF02659">
    <property type="entry name" value="Mntp"/>
    <property type="match status" value="1"/>
</dbReference>
<feature type="transmembrane region" description="Helical" evidence="5">
    <location>
        <begin position="175"/>
        <end position="196"/>
    </location>
</feature>
<proteinExistence type="predicted"/>
<keyword evidence="3 5" id="KW-1133">Transmembrane helix</keyword>
<keyword evidence="2 5" id="KW-0812">Transmembrane</keyword>
<dbReference type="InterPro" id="IPR003810">
    <property type="entry name" value="Mntp/YtaF"/>
</dbReference>
<evidence type="ECO:0000256" key="5">
    <source>
        <dbReference type="SAM" id="Phobius"/>
    </source>
</evidence>
<feature type="transmembrane region" description="Helical" evidence="5">
    <location>
        <begin position="72"/>
        <end position="90"/>
    </location>
</feature>
<evidence type="ECO:0000256" key="2">
    <source>
        <dbReference type="ARBA" id="ARBA00022692"/>
    </source>
</evidence>
<keyword evidence="1" id="KW-1003">Cell membrane</keyword>
<accession>A0A6N7IY72</accession>
<comment type="caution">
    <text evidence="6">The sequence shown here is derived from an EMBL/GenBank/DDBJ whole genome shotgun (WGS) entry which is preliminary data.</text>
</comment>
<evidence type="ECO:0000313" key="7">
    <source>
        <dbReference type="Proteomes" id="UP000460257"/>
    </source>
</evidence>
<dbReference type="PANTHER" id="PTHR35529">
    <property type="entry name" value="MANGANESE EFFLUX PUMP MNTP-RELATED"/>
    <property type="match status" value="1"/>
</dbReference>